<dbReference type="Pfam" id="PF23227">
    <property type="entry name" value="HEAT_MROH2B_C"/>
    <property type="match status" value="1"/>
</dbReference>
<evidence type="ECO:0000313" key="2">
    <source>
        <dbReference type="EMBL" id="JAT63740.1"/>
    </source>
</evidence>
<sequence>MVEAMCLHVSDESPTVRSLCLRGLVQIPDPHMVHYTSQVLGVIVALLEDPDESVQLTSVECLQMVLKSSSKDAVEPVLLNLSVRLRNLQISMNSNMRANAFSAYGILSNYGVGTQHEAFLEQVHATLPRLILHVHDDDLTVRQACRNAFRQLASLLEVDSLCALVNTHCFNSDCRSDYEDFLRGLAKQLSQNFATRASTYLSSVIQAFDAPWPVIQANAIYLSSCMLSLLDDQRSLVSYFPEVFGMLIGKLGQSQDVVVRTTCSFALGFLLKASNPLTWSCLQLDRVESSRRTQD</sequence>
<dbReference type="PANTHER" id="PTHR23120:SF0">
    <property type="entry name" value="MAESTRO HEAT-LIKE REPEAT FAMILY MEMBER 1"/>
    <property type="match status" value="1"/>
</dbReference>
<dbReference type="InterPro" id="IPR045206">
    <property type="entry name" value="Maestro_heat-like_prot"/>
</dbReference>
<organism evidence="2">
    <name type="scientific">Anthurium amnicola</name>
    <dbReference type="NCBI Taxonomy" id="1678845"/>
    <lineage>
        <taxon>Eukaryota</taxon>
        <taxon>Viridiplantae</taxon>
        <taxon>Streptophyta</taxon>
        <taxon>Embryophyta</taxon>
        <taxon>Tracheophyta</taxon>
        <taxon>Spermatophyta</taxon>
        <taxon>Magnoliopsida</taxon>
        <taxon>Liliopsida</taxon>
        <taxon>Araceae</taxon>
        <taxon>Pothoideae</taxon>
        <taxon>Potheae</taxon>
        <taxon>Anthurium</taxon>
    </lineage>
</organism>
<dbReference type="InterPro" id="IPR055406">
    <property type="entry name" value="HEAT_Maestro"/>
</dbReference>
<dbReference type="Gene3D" id="1.25.10.10">
    <property type="entry name" value="Leucine-rich Repeat Variant"/>
    <property type="match status" value="1"/>
</dbReference>
<dbReference type="InterPro" id="IPR011989">
    <property type="entry name" value="ARM-like"/>
</dbReference>
<dbReference type="GO" id="GO:0005737">
    <property type="term" value="C:cytoplasm"/>
    <property type="evidence" value="ECO:0007669"/>
    <property type="project" value="TreeGrafter"/>
</dbReference>
<evidence type="ECO:0000259" key="1">
    <source>
        <dbReference type="Pfam" id="PF23227"/>
    </source>
</evidence>
<gene>
    <name evidence="2" type="primary">heatr7a_10</name>
    <name evidence="2" type="ORF">g.111421</name>
</gene>
<name>A0A1D1ZA33_9ARAE</name>
<proteinExistence type="predicted"/>
<feature type="domain" description="Maestro/Maestro-like HEAT-repeats" evidence="1">
    <location>
        <begin position="4"/>
        <end position="262"/>
    </location>
</feature>
<protein>
    <submittedName>
        <fullName evidence="2">HEAT repeat-containing protein 7A</fullName>
    </submittedName>
</protein>
<dbReference type="EMBL" id="GDJX01004196">
    <property type="protein sequence ID" value="JAT63740.1"/>
    <property type="molecule type" value="Transcribed_RNA"/>
</dbReference>
<dbReference type="SUPFAM" id="SSF48371">
    <property type="entry name" value="ARM repeat"/>
    <property type="match status" value="1"/>
</dbReference>
<dbReference type="PANTHER" id="PTHR23120">
    <property type="entry name" value="MAESTRO-RELATED HEAT DOMAIN-CONTAINING"/>
    <property type="match status" value="1"/>
</dbReference>
<reference evidence="2" key="1">
    <citation type="submission" date="2015-07" db="EMBL/GenBank/DDBJ databases">
        <title>Transcriptome Assembly of Anthurium amnicola.</title>
        <authorList>
            <person name="Suzuki J."/>
        </authorList>
    </citation>
    <scope>NUCLEOTIDE SEQUENCE</scope>
</reference>
<dbReference type="AlphaFoldDB" id="A0A1D1ZA33"/>
<accession>A0A1D1ZA33</accession>
<dbReference type="InterPro" id="IPR016024">
    <property type="entry name" value="ARM-type_fold"/>
</dbReference>